<name>A0A645BXA2_9ZZZZ</name>
<evidence type="ECO:0000313" key="1">
    <source>
        <dbReference type="EMBL" id="MPM69281.1"/>
    </source>
</evidence>
<protein>
    <submittedName>
        <fullName evidence="1">Uncharacterized protein</fullName>
    </submittedName>
</protein>
<proteinExistence type="predicted"/>
<gene>
    <name evidence="1" type="ORF">SDC9_116225</name>
</gene>
<sequence>MVGVVHQVEINMVGLEPRELFIKKPRQVLRALHEPGRKLCGEKNTVSKAELFQHPADDFLALASVVGIGGIPVVDAEVVGLAEERRRLLFINVFGDSAVNRQPHAAKAKRRYIHSGFTHFTVLHLPTPPDTLVQNFFIL</sequence>
<organism evidence="1">
    <name type="scientific">bioreactor metagenome</name>
    <dbReference type="NCBI Taxonomy" id="1076179"/>
    <lineage>
        <taxon>unclassified sequences</taxon>
        <taxon>metagenomes</taxon>
        <taxon>ecological metagenomes</taxon>
    </lineage>
</organism>
<comment type="caution">
    <text evidence="1">The sequence shown here is derived from an EMBL/GenBank/DDBJ whole genome shotgun (WGS) entry which is preliminary data.</text>
</comment>
<reference evidence="1" key="1">
    <citation type="submission" date="2019-08" db="EMBL/GenBank/DDBJ databases">
        <authorList>
            <person name="Kucharzyk K."/>
            <person name="Murdoch R.W."/>
            <person name="Higgins S."/>
            <person name="Loffler F."/>
        </authorList>
    </citation>
    <scope>NUCLEOTIDE SEQUENCE</scope>
</reference>
<accession>A0A645BXA2</accession>
<dbReference type="EMBL" id="VSSQ01022765">
    <property type="protein sequence ID" value="MPM69281.1"/>
    <property type="molecule type" value="Genomic_DNA"/>
</dbReference>
<dbReference type="AlphaFoldDB" id="A0A645BXA2"/>